<evidence type="ECO:0000256" key="6">
    <source>
        <dbReference type="ARBA" id="ARBA00023163"/>
    </source>
</evidence>
<dbReference type="PANTHER" id="PTHR10985">
    <property type="entry name" value="BASIC HELIX-LOOP-HELIX TRANSCRIPTION FACTOR, HES-RELATED"/>
    <property type="match status" value="1"/>
</dbReference>
<evidence type="ECO:0000256" key="8">
    <source>
        <dbReference type="ARBA" id="ARBA00023791"/>
    </source>
</evidence>
<evidence type="ECO:0000313" key="11">
    <source>
        <dbReference type="EMBL" id="KAG5851970.1"/>
    </source>
</evidence>
<evidence type="ECO:0000256" key="3">
    <source>
        <dbReference type="ARBA" id="ARBA00022491"/>
    </source>
</evidence>
<feature type="domain" description="BHLH" evidence="10">
    <location>
        <begin position="14"/>
        <end position="71"/>
    </location>
</feature>
<keyword evidence="4" id="KW-0805">Transcription regulation</keyword>
<dbReference type="FunFam" id="4.10.280.10:FF:000063">
    <property type="entry name" value="transcription factor HES-7 isoform X1"/>
    <property type="match status" value="1"/>
</dbReference>
<protein>
    <recommendedName>
        <fullName evidence="10">BHLH domain-containing protein</fullName>
    </recommendedName>
</protein>
<keyword evidence="2" id="KW-0217">Developmental protein</keyword>
<organism evidence="11 12">
    <name type="scientific">Anguilla anguilla</name>
    <name type="common">European freshwater eel</name>
    <name type="synonym">Muraena anguilla</name>
    <dbReference type="NCBI Taxonomy" id="7936"/>
    <lineage>
        <taxon>Eukaryota</taxon>
        <taxon>Metazoa</taxon>
        <taxon>Chordata</taxon>
        <taxon>Craniata</taxon>
        <taxon>Vertebrata</taxon>
        <taxon>Euteleostomi</taxon>
        <taxon>Actinopterygii</taxon>
        <taxon>Neopterygii</taxon>
        <taxon>Teleostei</taxon>
        <taxon>Anguilliformes</taxon>
        <taxon>Anguillidae</taxon>
        <taxon>Anguilla</taxon>
    </lineage>
</organism>
<evidence type="ECO:0000256" key="7">
    <source>
        <dbReference type="ARBA" id="ARBA00023242"/>
    </source>
</evidence>
<dbReference type="SUPFAM" id="SSF47459">
    <property type="entry name" value="HLH, helix-loop-helix DNA-binding domain"/>
    <property type="match status" value="1"/>
</dbReference>
<keyword evidence="3" id="KW-0678">Repressor</keyword>
<sequence>MKTLTAELPDQKDVRRVPKPLMEKRRRDRINNSLETLRLLLLENTHNEKLRNPKVEKAEILESVVDFLKAEQEGGHEAWPTIGGKRDRPGGEDGEMKSPSKRHHSYHRGMRTCLLRVGHFIAAKSHELEDSSEECPQAKSPLYHVHSPPYPPLAGETQLPITQDLESKPGLHMPPRQILPYGQLASPCSSLGMKRLPQARVCPTISHVLSNSSSGVPSSKSSAVLSDTVWRPWPQ</sequence>
<feature type="compositionally biased region" description="Basic and acidic residues" evidence="9">
    <location>
        <begin position="9"/>
        <end position="25"/>
    </location>
</feature>
<evidence type="ECO:0000256" key="4">
    <source>
        <dbReference type="ARBA" id="ARBA00023015"/>
    </source>
</evidence>
<keyword evidence="7" id="KW-0539">Nucleus</keyword>
<dbReference type="PROSITE" id="PS50888">
    <property type="entry name" value="BHLH"/>
    <property type="match status" value="1"/>
</dbReference>
<dbReference type="Pfam" id="PF00010">
    <property type="entry name" value="HLH"/>
    <property type="match status" value="1"/>
</dbReference>
<comment type="subcellular location">
    <subcellularLocation>
        <location evidence="1">Nucleus</location>
    </subcellularLocation>
</comment>
<dbReference type="EMBL" id="JAFIRN010000003">
    <property type="protein sequence ID" value="KAG5851970.1"/>
    <property type="molecule type" value="Genomic_DNA"/>
</dbReference>
<evidence type="ECO:0000256" key="1">
    <source>
        <dbReference type="ARBA" id="ARBA00004123"/>
    </source>
</evidence>
<dbReference type="AlphaFoldDB" id="A0A9D3S271"/>
<gene>
    <name evidence="11" type="ORF">ANANG_G00057470</name>
</gene>
<dbReference type="GO" id="GO:0046983">
    <property type="term" value="F:protein dimerization activity"/>
    <property type="evidence" value="ECO:0007669"/>
    <property type="project" value="InterPro"/>
</dbReference>
<evidence type="ECO:0000259" key="10">
    <source>
        <dbReference type="PROSITE" id="PS50888"/>
    </source>
</evidence>
<evidence type="ECO:0000256" key="2">
    <source>
        <dbReference type="ARBA" id="ARBA00022473"/>
    </source>
</evidence>
<dbReference type="Proteomes" id="UP001044222">
    <property type="component" value="Unassembled WGS sequence"/>
</dbReference>
<dbReference type="InterPro" id="IPR011598">
    <property type="entry name" value="bHLH_dom"/>
</dbReference>
<keyword evidence="5" id="KW-0238">DNA-binding</keyword>
<feature type="compositionally biased region" description="Low complexity" evidence="9">
    <location>
        <begin position="209"/>
        <end position="226"/>
    </location>
</feature>
<dbReference type="SMART" id="SM00353">
    <property type="entry name" value="HLH"/>
    <property type="match status" value="1"/>
</dbReference>
<dbReference type="InterPro" id="IPR050370">
    <property type="entry name" value="HES_HEY"/>
</dbReference>
<proteinExistence type="predicted"/>
<keyword evidence="12" id="KW-1185">Reference proteome</keyword>
<reference evidence="11" key="1">
    <citation type="submission" date="2021-01" db="EMBL/GenBank/DDBJ databases">
        <title>A chromosome-scale assembly of European eel, Anguilla anguilla.</title>
        <authorList>
            <person name="Henkel C."/>
            <person name="Jong-Raadsen S.A."/>
            <person name="Dufour S."/>
            <person name="Weltzien F.-A."/>
            <person name="Palstra A.P."/>
            <person name="Pelster B."/>
            <person name="Spaink H.P."/>
            <person name="Van Den Thillart G.E."/>
            <person name="Jansen H."/>
            <person name="Zahm M."/>
            <person name="Klopp C."/>
            <person name="Cedric C."/>
            <person name="Louis A."/>
            <person name="Berthelot C."/>
            <person name="Parey E."/>
            <person name="Roest Crollius H."/>
            <person name="Montfort J."/>
            <person name="Robinson-Rechavi M."/>
            <person name="Bucao C."/>
            <person name="Bouchez O."/>
            <person name="Gislard M."/>
            <person name="Lluch J."/>
            <person name="Milhes M."/>
            <person name="Lampietro C."/>
            <person name="Lopez Roques C."/>
            <person name="Donnadieu C."/>
            <person name="Braasch I."/>
            <person name="Desvignes T."/>
            <person name="Postlethwait J."/>
            <person name="Bobe J."/>
            <person name="Guiguen Y."/>
            <person name="Dirks R."/>
        </authorList>
    </citation>
    <scope>NUCLEOTIDE SEQUENCE</scope>
    <source>
        <strain evidence="11">Tag_6206</strain>
        <tissue evidence="11">Liver</tissue>
    </source>
</reference>
<dbReference type="GO" id="GO:0003677">
    <property type="term" value="F:DNA binding"/>
    <property type="evidence" value="ECO:0007669"/>
    <property type="project" value="UniProtKB-KW"/>
</dbReference>
<evidence type="ECO:0000256" key="9">
    <source>
        <dbReference type="SAM" id="MobiDB-lite"/>
    </source>
</evidence>
<comment type="subunit">
    <text evidence="8">Transcription repression requires formation of a complex with a corepressor protein of the Groucho/TLE family.</text>
</comment>
<accession>A0A9D3S271</accession>
<dbReference type="Gene3D" id="4.10.280.10">
    <property type="entry name" value="Helix-loop-helix DNA-binding domain"/>
    <property type="match status" value="1"/>
</dbReference>
<feature type="region of interest" description="Disordered" evidence="9">
    <location>
        <begin position="77"/>
        <end position="106"/>
    </location>
</feature>
<evidence type="ECO:0000313" key="12">
    <source>
        <dbReference type="Proteomes" id="UP001044222"/>
    </source>
</evidence>
<name>A0A9D3S271_ANGAN</name>
<evidence type="ECO:0000256" key="5">
    <source>
        <dbReference type="ARBA" id="ARBA00023125"/>
    </source>
</evidence>
<feature type="region of interest" description="Disordered" evidence="9">
    <location>
        <begin position="209"/>
        <end position="235"/>
    </location>
</feature>
<feature type="compositionally biased region" description="Basic and acidic residues" evidence="9">
    <location>
        <begin position="84"/>
        <end position="98"/>
    </location>
</feature>
<keyword evidence="6" id="KW-0804">Transcription</keyword>
<dbReference type="GO" id="GO:0005634">
    <property type="term" value="C:nucleus"/>
    <property type="evidence" value="ECO:0007669"/>
    <property type="project" value="UniProtKB-SubCell"/>
</dbReference>
<dbReference type="InterPro" id="IPR036638">
    <property type="entry name" value="HLH_DNA-bd_sf"/>
</dbReference>
<feature type="region of interest" description="Disordered" evidence="9">
    <location>
        <begin position="1"/>
        <end position="28"/>
    </location>
</feature>
<comment type="caution">
    <text evidence="11">The sequence shown here is derived from an EMBL/GenBank/DDBJ whole genome shotgun (WGS) entry which is preliminary data.</text>
</comment>